<accession>A0ABS4JJF1</accession>
<comment type="caution">
    <text evidence="2">The sequence shown here is derived from an EMBL/GenBank/DDBJ whole genome shotgun (WGS) entry which is preliminary data.</text>
</comment>
<dbReference type="EMBL" id="JAGGLD010000005">
    <property type="protein sequence ID" value="MBP2001833.1"/>
    <property type="molecule type" value="Genomic_DNA"/>
</dbReference>
<feature type="region of interest" description="Disordered" evidence="1">
    <location>
        <begin position="1"/>
        <end position="32"/>
    </location>
</feature>
<gene>
    <name evidence="2" type="ORF">J2Z69_002889</name>
</gene>
<dbReference type="Proteomes" id="UP001519288">
    <property type="component" value="Unassembled WGS sequence"/>
</dbReference>
<protein>
    <submittedName>
        <fullName evidence="2">Uncharacterized protein</fullName>
    </submittedName>
</protein>
<keyword evidence="3" id="KW-1185">Reference proteome</keyword>
<name>A0ABS4JJF1_9BACL</name>
<evidence type="ECO:0000313" key="2">
    <source>
        <dbReference type="EMBL" id="MBP2001833.1"/>
    </source>
</evidence>
<organism evidence="2 3">
    <name type="scientific">Paenibacillus shirakamiensis</name>
    <dbReference type="NCBI Taxonomy" id="1265935"/>
    <lineage>
        <taxon>Bacteria</taxon>
        <taxon>Bacillati</taxon>
        <taxon>Bacillota</taxon>
        <taxon>Bacilli</taxon>
        <taxon>Bacillales</taxon>
        <taxon>Paenibacillaceae</taxon>
        <taxon>Paenibacillus</taxon>
    </lineage>
</organism>
<evidence type="ECO:0000256" key="1">
    <source>
        <dbReference type="SAM" id="MobiDB-lite"/>
    </source>
</evidence>
<proteinExistence type="predicted"/>
<reference evidence="2 3" key="1">
    <citation type="submission" date="2021-03" db="EMBL/GenBank/DDBJ databases">
        <title>Genomic Encyclopedia of Type Strains, Phase IV (KMG-IV): sequencing the most valuable type-strain genomes for metagenomic binning, comparative biology and taxonomic classification.</title>
        <authorList>
            <person name="Goeker M."/>
        </authorList>
    </citation>
    <scope>NUCLEOTIDE SEQUENCE [LARGE SCALE GENOMIC DNA]</scope>
    <source>
        <strain evidence="2 3">DSM 26806</strain>
    </source>
</reference>
<sequence>MRTATVDSPAVTLGDTAPGRTGSTKVKGPGQKASIRRLAVSWTSSTRSFSCDRSEMWTMRGLSEGLPFATKIRSTAVVFLASAPSP</sequence>
<evidence type="ECO:0000313" key="3">
    <source>
        <dbReference type="Proteomes" id="UP001519288"/>
    </source>
</evidence>